<name>A0AAN6WY51_9PEZI</name>
<protein>
    <submittedName>
        <fullName evidence="2">Uncharacterized protein</fullName>
    </submittedName>
</protein>
<dbReference type="AlphaFoldDB" id="A0AAN6WY51"/>
<accession>A0AAN6WY51</accession>
<reference evidence="2" key="2">
    <citation type="submission" date="2023-05" db="EMBL/GenBank/DDBJ databases">
        <authorList>
            <consortium name="Lawrence Berkeley National Laboratory"/>
            <person name="Steindorff A."/>
            <person name="Hensen N."/>
            <person name="Bonometti L."/>
            <person name="Westerberg I."/>
            <person name="Brannstrom I.O."/>
            <person name="Guillou S."/>
            <person name="Cros-Aarteil S."/>
            <person name="Calhoun S."/>
            <person name="Haridas S."/>
            <person name="Kuo A."/>
            <person name="Mondo S."/>
            <person name="Pangilinan J."/>
            <person name="Riley R."/>
            <person name="Labutti K."/>
            <person name="Andreopoulos B."/>
            <person name="Lipzen A."/>
            <person name="Chen C."/>
            <person name="Yanf M."/>
            <person name="Daum C."/>
            <person name="Ng V."/>
            <person name="Clum A."/>
            <person name="Ohm R."/>
            <person name="Martin F."/>
            <person name="Silar P."/>
            <person name="Natvig D."/>
            <person name="Lalanne C."/>
            <person name="Gautier V."/>
            <person name="Ament-Velasquez S.L."/>
            <person name="Kruys A."/>
            <person name="Hutchinson M.I."/>
            <person name="Powell A.J."/>
            <person name="Barry K."/>
            <person name="Miller A.N."/>
            <person name="Grigoriev I.V."/>
            <person name="Debuchy R."/>
            <person name="Gladieux P."/>
            <person name="Thoren M.H."/>
            <person name="Johannesson H."/>
        </authorList>
    </citation>
    <scope>NUCLEOTIDE SEQUENCE</scope>
    <source>
        <strain evidence="2">PSN309</strain>
    </source>
</reference>
<organism evidence="2 3">
    <name type="scientific">Podospora australis</name>
    <dbReference type="NCBI Taxonomy" id="1536484"/>
    <lineage>
        <taxon>Eukaryota</taxon>
        <taxon>Fungi</taxon>
        <taxon>Dikarya</taxon>
        <taxon>Ascomycota</taxon>
        <taxon>Pezizomycotina</taxon>
        <taxon>Sordariomycetes</taxon>
        <taxon>Sordariomycetidae</taxon>
        <taxon>Sordariales</taxon>
        <taxon>Podosporaceae</taxon>
        <taxon>Podospora</taxon>
    </lineage>
</organism>
<evidence type="ECO:0000313" key="3">
    <source>
        <dbReference type="Proteomes" id="UP001302126"/>
    </source>
</evidence>
<feature type="compositionally biased region" description="Basic residues" evidence="1">
    <location>
        <begin position="1"/>
        <end position="12"/>
    </location>
</feature>
<feature type="compositionally biased region" description="Basic and acidic residues" evidence="1">
    <location>
        <begin position="225"/>
        <end position="236"/>
    </location>
</feature>
<evidence type="ECO:0000313" key="2">
    <source>
        <dbReference type="EMBL" id="KAK4189823.1"/>
    </source>
</evidence>
<gene>
    <name evidence="2" type="ORF">QBC35DRAFT_379442</name>
</gene>
<evidence type="ECO:0000256" key="1">
    <source>
        <dbReference type="SAM" id="MobiDB-lite"/>
    </source>
</evidence>
<feature type="compositionally biased region" description="Basic and acidic residues" evidence="1">
    <location>
        <begin position="246"/>
        <end position="256"/>
    </location>
</feature>
<dbReference type="EMBL" id="MU864371">
    <property type="protein sequence ID" value="KAK4189823.1"/>
    <property type="molecule type" value="Genomic_DNA"/>
</dbReference>
<dbReference type="Proteomes" id="UP001302126">
    <property type="component" value="Unassembled WGS sequence"/>
</dbReference>
<proteinExistence type="predicted"/>
<sequence>MHRLRTKLKPKIHNPYCCPDSPPPPPPTIISRDESRPIDEDVKPLIRDILRTKYCIQGSIFLVESIDRAIVVRGKNKSRAIRLTLGDGELCIQAMARPEIHCFVDNEQVFEGCYVRLDKFDLRLVALAEKVKKMVYLMVGNMITVGWNRTLLAMEGKLDFLERRPRGGYDQELKMGLGVNAKLHMEKMKEKEKQKENYEEWLEGFNDDDEEFLRAEVIPQSPDTPSKRPLDFRIPRSPETPSKSRVPVEETNKGNADDEDSISDSDDEAFRLLFSGLQPTTPAKATETAARVQDPDNLFMTSATAARVQPAPELPSSPPIPEHLPERIQTPKKFIFPPQNAVTSAEENAKRPWKADDPATPLKLTELRAISSLPYQQNYMVNILAVVTSLDEVERTTFPPYTQRKARVMDMSTKKQVLLTVHLDPQSFTPRINSVVFLMGVKNHKFEGGSLRKYATDRLKSGKSWWVQWPETLGWCTPEVERLRSWWEARQLVFETMDAWEESFGSSAKVAGDE</sequence>
<feature type="region of interest" description="Disordered" evidence="1">
    <location>
        <begin position="1"/>
        <end position="34"/>
    </location>
</feature>
<keyword evidence="3" id="KW-1185">Reference proteome</keyword>
<feature type="region of interest" description="Disordered" evidence="1">
    <location>
        <begin position="217"/>
        <end position="263"/>
    </location>
</feature>
<comment type="caution">
    <text evidence="2">The sequence shown here is derived from an EMBL/GenBank/DDBJ whole genome shotgun (WGS) entry which is preliminary data.</text>
</comment>
<reference evidence="2" key="1">
    <citation type="journal article" date="2023" name="Mol. Phylogenet. Evol.">
        <title>Genome-scale phylogeny and comparative genomics of the fungal order Sordariales.</title>
        <authorList>
            <person name="Hensen N."/>
            <person name="Bonometti L."/>
            <person name="Westerberg I."/>
            <person name="Brannstrom I.O."/>
            <person name="Guillou S."/>
            <person name="Cros-Aarteil S."/>
            <person name="Calhoun S."/>
            <person name="Haridas S."/>
            <person name="Kuo A."/>
            <person name="Mondo S."/>
            <person name="Pangilinan J."/>
            <person name="Riley R."/>
            <person name="LaButti K."/>
            <person name="Andreopoulos B."/>
            <person name="Lipzen A."/>
            <person name="Chen C."/>
            <person name="Yan M."/>
            <person name="Daum C."/>
            <person name="Ng V."/>
            <person name="Clum A."/>
            <person name="Steindorff A."/>
            <person name="Ohm R.A."/>
            <person name="Martin F."/>
            <person name="Silar P."/>
            <person name="Natvig D.O."/>
            <person name="Lalanne C."/>
            <person name="Gautier V."/>
            <person name="Ament-Velasquez S.L."/>
            <person name="Kruys A."/>
            <person name="Hutchinson M.I."/>
            <person name="Powell A.J."/>
            <person name="Barry K."/>
            <person name="Miller A.N."/>
            <person name="Grigoriev I.V."/>
            <person name="Debuchy R."/>
            <person name="Gladieux P."/>
            <person name="Hiltunen Thoren M."/>
            <person name="Johannesson H."/>
        </authorList>
    </citation>
    <scope>NUCLEOTIDE SEQUENCE</scope>
    <source>
        <strain evidence="2">PSN309</strain>
    </source>
</reference>